<protein>
    <submittedName>
        <fullName evidence="1">Uncharacterized protein</fullName>
    </submittedName>
</protein>
<reference evidence="1 2" key="1">
    <citation type="submission" date="2012-08" db="EMBL/GenBank/DDBJ databases">
        <title>Oryza genome evolution.</title>
        <authorList>
            <person name="Wing R.A."/>
        </authorList>
    </citation>
    <scope>NUCLEOTIDE SEQUENCE</scope>
</reference>
<dbReference type="EnsemblPlants" id="LPERR07G05370.1">
    <property type="protein sequence ID" value="LPERR07G05370.1"/>
    <property type="gene ID" value="LPERR07G05370"/>
</dbReference>
<keyword evidence="2" id="KW-1185">Reference proteome</keyword>
<proteinExistence type="predicted"/>
<evidence type="ECO:0000313" key="2">
    <source>
        <dbReference type="Proteomes" id="UP000032180"/>
    </source>
</evidence>
<reference evidence="2" key="2">
    <citation type="submission" date="2013-12" db="EMBL/GenBank/DDBJ databases">
        <authorList>
            <person name="Yu Y."/>
            <person name="Lee S."/>
            <person name="de Baynast K."/>
            <person name="Wissotski M."/>
            <person name="Liu L."/>
            <person name="Talag J."/>
            <person name="Goicoechea J."/>
            <person name="Angelova A."/>
            <person name="Jetty R."/>
            <person name="Kudrna D."/>
            <person name="Golser W."/>
            <person name="Rivera L."/>
            <person name="Zhang J."/>
            <person name="Wing R."/>
        </authorList>
    </citation>
    <scope>NUCLEOTIDE SEQUENCE</scope>
</reference>
<name>A0A0D9WWH9_9ORYZ</name>
<sequence>MVIELLQSAPTRLNEVILENTSVACGQALAMIKSLYPKIDLQPISQGYAFGTTRERALELLNEVDDLAKTIAKDSLAPEEDDQE</sequence>
<organism evidence="1 2">
    <name type="scientific">Leersia perrieri</name>
    <dbReference type="NCBI Taxonomy" id="77586"/>
    <lineage>
        <taxon>Eukaryota</taxon>
        <taxon>Viridiplantae</taxon>
        <taxon>Streptophyta</taxon>
        <taxon>Embryophyta</taxon>
        <taxon>Tracheophyta</taxon>
        <taxon>Spermatophyta</taxon>
        <taxon>Magnoliopsida</taxon>
        <taxon>Liliopsida</taxon>
        <taxon>Poales</taxon>
        <taxon>Poaceae</taxon>
        <taxon>BOP clade</taxon>
        <taxon>Oryzoideae</taxon>
        <taxon>Oryzeae</taxon>
        <taxon>Oryzinae</taxon>
        <taxon>Leersia</taxon>
    </lineage>
</organism>
<evidence type="ECO:0000313" key="1">
    <source>
        <dbReference type="EnsemblPlants" id="LPERR07G05370.1"/>
    </source>
</evidence>
<reference evidence="1" key="3">
    <citation type="submission" date="2015-04" db="UniProtKB">
        <authorList>
            <consortium name="EnsemblPlants"/>
        </authorList>
    </citation>
    <scope>IDENTIFICATION</scope>
</reference>
<dbReference type="Gramene" id="LPERR07G05370.1">
    <property type="protein sequence ID" value="LPERR07G05370.1"/>
    <property type="gene ID" value="LPERR07G05370"/>
</dbReference>
<accession>A0A0D9WWH9</accession>
<dbReference type="Proteomes" id="UP000032180">
    <property type="component" value="Chromosome 7"/>
</dbReference>
<dbReference type="HOGENOM" id="CLU_2530751_0_0_1"/>
<dbReference type="AlphaFoldDB" id="A0A0D9WWH9"/>